<feature type="transmembrane region" description="Helical" evidence="8">
    <location>
        <begin position="138"/>
        <end position="157"/>
    </location>
</feature>
<accession>A0ABT3QY30</accession>
<feature type="transmembrane region" description="Helical" evidence="8">
    <location>
        <begin position="357"/>
        <end position="375"/>
    </location>
</feature>
<keyword evidence="2" id="KW-1003">Cell membrane</keyword>
<evidence type="ECO:0000256" key="3">
    <source>
        <dbReference type="ARBA" id="ARBA00022676"/>
    </source>
</evidence>
<evidence type="ECO:0000256" key="6">
    <source>
        <dbReference type="ARBA" id="ARBA00022989"/>
    </source>
</evidence>
<reference evidence="10 11" key="1">
    <citation type="journal article" date="2016" name="Int. J. Syst. Evol. Microbiol.">
        <title>Labrenzia salina sp. nov., isolated from the rhizosphere of the halophyte Arthrocnemum macrostachyum.</title>
        <authorList>
            <person name="Camacho M."/>
            <person name="Redondo-Gomez S."/>
            <person name="Rodriguez-Llorente I."/>
            <person name="Rohde M."/>
            <person name="Sproer C."/>
            <person name="Schumann P."/>
            <person name="Klenk H.P."/>
            <person name="Montero-Calasanz M.D.C."/>
        </authorList>
    </citation>
    <scope>NUCLEOTIDE SEQUENCE [LARGE SCALE GENOMIC DNA]</scope>
    <source>
        <strain evidence="10 11">DSM 29163</strain>
    </source>
</reference>
<dbReference type="PANTHER" id="PTHR33908">
    <property type="entry name" value="MANNOSYLTRANSFERASE YKCB-RELATED"/>
    <property type="match status" value="1"/>
</dbReference>
<evidence type="ECO:0000256" key="5">
    <source>
        <dbReference type="ARBA" id="ARBA00022692"/>
    </source>
</evidence>
<keyword evidence="7 8" id="KW-0472">Membrane</keyword>
<organism evidence="10 11">
    <name type="scientific">Roseibium salinum</name>
    <dbReference type="NCBI Taxonomy" id="1604349"/>
    <lineage>
        <taxon>Bacteria</taxon>
        <taxon>Pseudomonadati</taxon>
        <taxon>Pseudomonadota</taxon>
        <taxon>Alphaproteobacteria</taxon>
        <taxon>Hyphomicrobiales</taxon>
        <taxon>Stappiaceae</taxon>
        <taxon>Roseibium</taxon>
    </lineage>
</organism>
<dbReference type="PANTHER" id="PTHR33908:SF11">
    <property type="entry name" value="MEMBRANE PROTEIN"/>
    <property type="match status" value="1"/>
</dbReference>
<name>A0ABT3QY30_9HYPH</name>
<evidence type="ECO:0000256" key="7">
    <source>
        <dbReference type="ARBA" id="ARBA00023136"/>
    </source>
</evidence>
<evidence type="ECO:0000313" key="11">
    <source>
        <dbReference type="Proteomes" id="UP001300261"/>
    </source>
</evidence>
<keyword evidence="4 10" id="KW-0808">Transferase</keyword>
<feature type="transmembrane region" description="Helical" evidence="8">
    <location>
        <begin position="211"/>
        <end position="237"/>
    </location>
</feature>
<feature type="transmembrane region" description="Helical" evidence="8">
    <location>
        <begin position="178"/>
        <end position="199"/>
    </location>
</feature>
<feature type="transmembrane region" description="Helical" evidence="8">
    <location>
        <begin position="114"/>
        <end position="132"/>
    </location>
</feature>
<comment type="subcellular location">
    <subcellularLocation>
        <location evidence="1">Cell membrane</location>
        <topology evidence="1">Multi-pass membrane protein</topology>
    </subcellularLocation>
</comment>
<dbReference type="RefSeq" id="WP_265961564.1">
    <property type="nucleotide sequence ID" value="NZ_JAPEVI010000003.1"/>
</dbReference>
<evidence type="ECO:0000256" key="4">
    <source>
        <dbReference type="ARBA" id="ARBA00022679"/>
    </source>
</evidence>
<evidence type="ECO:0000256" key="8">
    <source>
        <dbReference type="SAM" id="Phobius"/>
    </source>
</evidence>
<evidence type="ECO:0000256" key="2">
    <source>
        <dbReference type="ARBA" id="ARBA00022475"/>
    </source>
</evidence>
<keyword evidence="3 10" id="KW-0328">Glycosyltransferase</keyword>
<gene>
    <name evidence="10" type="ORF">ON753_05470</name>
</gene>
<dbReference type="EMBL" id="JAPEVI010000003">
    <property type="protein sequence ID" value="MCX2721858.1"/>
    <property type="molecule type" value="Genomic_DNA"/>
</dbReference>
<evidence type="ECO:0000256" key="1">
    <source>
        <dbReference type="ARBA" id="ARBA00004651"/>
    </source>
</evidence>
<dbReference type="EC" id="2.4.-.-" evidence="10"/>
<sequence>MQQDIRQSSSGELARFGFLFIILAAATLLRAYDLDRTSLWYDEAVTWSQSTRSFSEMLSAVAQDNYPPLHNIILWLSIPVSGDSEVALRLPSVLLGVAAVWLTYFAGSFLGGRSAGLLAAALLAVSPFHIWYSTEARMYALLAASGLAFLLSVFKVLEKPSGIRLLALGLSGTLFLYSHVYALLGFAAVGLVCAFYALADLVRTRTVLKSSAVAACLAMSVSLILFVPWLIILAIRIRSVAATDFWIAYPGAEFLKDMAGSMSGSLALFWILAGMALLYVLRRLAGSLLTSGTATMTIRRAAVVCLAYTAGPLVLAYLYSVFMQPILFDRYLIAAWTGLLVLASASANLIVPRVGPAILFVVALLLSYPELKFTLLHKTRPEWRSVVQDYLAVRSSDDRLILYKGFAAPALAYYLREPGAFKAAESIEDLNSPPRLPNDRWLLLVHSGPPEINDALKAFGVDGTDPVAQRFGWGASGLSLFRSDQR</sequence>
<evidence type="ECO:0000259" key="9">
    <source>
        <dbReference type="Pfam" id="PF13231"/>
    </source>
</evidence>
<feature type="domain" description="Glycosyltransferase RgtA/B/C/D-like" evidence="9">
    <location>
        <begin position="67"/>
        <end position="231"/>
    </location>
</feature>
<dbReference type="Pfam" id="PF13231">
    <property type="entry name" value="PMT_2"/>
    <property type="match status" value="1"/>
</dbReference>
<evidence type="ECO:0000313" key="10">
    <source>
        <dbReference type="EMBL" id="MCX2721858.1"/>
    </source>
</evidence>
<dbReference type="InterPro" id="IPR038731">
    <property type="entry name" value="RgtA/B/C-like"/>
</dbReference>
<feature type="transmembrane region" description="Helical" evidence="8">
    <location>
        <begin position="258"/>
        <end position="281"/>
    </location>
</feature>
<dbReference type="GO" id="GO:0016757">
    <property type="term" value="F:glycosyltransferase activity"/>
    <property type="evidence" value="ECO:0007669"/>
    <property type="project" value="UniProtKB-KW"/>
</dbReference>
<dbReference type="InterPro" id="IPR050297">
    <property type="entry name" value="LipidA_mod_glycosyltrf_83"/>
</dbReference>
<comment type="caution">
    <text evidence="10">The sequence shown here is derived from an EMBL/GenBank/DDBJ whole genome shotgun (WGS) entry which is preliminary data.</text>
</comment>
<keyword evidence="5 8" id="KW-0812">Transmembrane</keyword>
<dbReference type="Proteomes" id="UP001300261">
    <property type="component" value="Unassembled WGS sequence"/>
</dbReference>
<feature type="transmembrane region" description="Helical" evidence="8">
    <location>
        <begin position="12"/>
        <end position="32"/>
    </location>
</feature>
<protein>
    <submittedName>
        <fullName evidence="10">Glycosyltransferase family 39 protein</fullName>
        <ecNumber evidence="10">2.4.-.-</ecNumber>
    </submittedName>
</protein>
<proteinExistence type="predicted"/>
<keyword evidence="6 8" id="KW-1133">Transmembrane helix</keyword>
<keyword evidence="11" id="KW-1185">Reference proteome</keyword>
<feature type="transmembrane region" description="Helical" evidence="8">
    <location>
        <begin position="301"/>
        <end position="319"/>
    </location>
</feature>